<dbReference type="Proteomes" id="UP001295684">
    <property type="component" value="Unassembled WGS sequence"/>
</dbReference>
<dbReference type="EMBL" id="CAMPGE010022742">
    <property type="protein sequence ID" value="CAI2380760.1"/>
    <property type="molecule type" value="Genomic_DNA"/>
</dbReference>
<proteinExistence type="predicted"/>
<evidence type="ECO:0000313" key="1">
    <source>
        <dbReference type="EMBL" id="CAI2380760.1"/>
    </source>
</evidence>
<comment type="caution">
    <text evidence="1">The sequence shown here is derived from an EMBL/GenBank/DDBJ whole genome shotgun (WGS) entry which is preliminary data.</text>
</comment>
<reference evidence="1" key="1">
    <citation type="submission" date="2023-07" db="EMBL/GenBank/DDBJ databases">
        <authorList>
            <consortium name="AG Swart"/>
            <person name="Singh M."/>
            <person name="Singh A."/>
            <person name="Seah K."/>
            <person name="Emmerich C."/>
        </authorList>
    </citation>
    <scope>NUCLEOTIDE SEQUENCE</scope>
    <source>
        <strain evidence="1">DP1</strain>
    </source>
</reference>
<name>A0AAD1XX84_EUPCR</name>
<protein>
    <submittedName>
        <fullName evidence="1">Uncharacterized protein</fullName>
    </submittedName>
</protein>
<dbReference type="AlphaFoldDB" id="A0AAD1XX84"/>
<keyword evidence="2" id="KW-1185">Reference proteome</keyword>
<evidence type="ECO:0000313" key="2">
    <source>
        <dbReference type="Proteomes" id="UP001295684"/>
    </source>
</evidence>
<sequence length="158" mass="18524">MEDMDIWGDFTSKNNQIGTNEDSIRERLAQNEQARIRDKLENQAYRDGYEIEEDKIIESTFREGFKIGAEQWKFYSKITGKIEALKNLINMLPSSDYLKELLEKLESIFNQIPVSTTQISTPEVLRSDPSCITETFNLTQLSEEIDRIEEKLEEYLKE</sequence>
<gene>
    <name evidence="1" type="ORF">ECRASSUSDP1_LOCUS22200</name>
</gene>
<organism evidence="1 2">
    <name type="scientific">Euplotes crassus</name>
    <dbReference type="NCBI Taxonomy" id="5936"/>
    <lineage>
        <taxon>Eukaryota</taxon>
        <taxon>Sar</taxon>
        <taxon>Alveolata</taxon>
        <taxon>Ciliophora</taxon>
        <taxon>Intramacronucleata</taxon>
        <taxon>Spirotrichea</taxon>
        <taxon>Hypotrichia</taxon>
        <taxon>Euplotida</taxon>
        <taxon>Euplotidae</taxon>
        <taxon>Moneuplotes</taxon>
    </lineage>
</organism>
<accession>A0AAD1XX84</accession>